<dbReference type="Proteomes" id="UP000008694">
    <property type="component" value="Unassembled WGS sequence"/>
</dbReference>
<dbReference type="CDD" id="cd22275">
    <property type="entry name" value="DPBB_EXPB_N"/>
    <property type="match status" value="2"/>
</dbReference>
<dbReference type="SUPFAM" id="SSF49590">
    <property type="entry name" value="PHL pollen allergen"/>
    <property type="match status" value="2"/>
</dbReference>
<dbReference type="PANTHER" id="PTHR31692:SF56">
    <property type="entry name" value="EXPANSIN-B2-RELATED"/>
    <property type="match status" value="1"/>
</dbReference>
<feature type="domain" description="Expansin-like CBD" evidence="6">
    <location>
        <begin position="186"/>
        <end position="264"/>
    </location>
</feature>
<keyword evidence="4" id="KW-0732">Signal</keyword>
<evidence type="ECO:0000256" key="3">
    <source>
        <dbReference type="RuleBase" id="RU003460"/>
    </source>
</evidence>
<evidence type="ECO:0000256" key="2">
    <source>
        <dbReference type="ARBA" id="ARBA00022525"/>
    </source>
</evidence>
<dbReference type="eggNOG" id="ENOG502QRTE">
    <property type="taxonomic scope" value="Eukaryota"/>
</dbReference>
<organism evidence="8">
    <name type="scientific">Arabidopsis lyrata subsp. lyrata</name>
    <name type="common">Lyre-leaved rock-cress</name>
    <dbReference type="NCBI Taxonomy" id="81972"/>
    <lineage>
        <taxon>Eukaryota</taxon>
        <taxon>Viridiplantae</taxon>
        <taxon>Streptophyta</taxon>
        <taxon>Embryophyta</taxon>
        <taxon>Tracheophyta</taxon>
        <taxon>Spermatophyta</taxon>
        <taxon>Magnoliopsida</taxon>
        <taxon>eudicotyledons</taxon>
        <taxon>Gunneridae</taxon>
        <taxon>Pentapetalae</taxon>
        <taxon>rosids</taxon>
        <taxon>malvids</taxon>
        <taxon>Brassicales</taxon>
        <taxon>Brassicaceae</taxon>
        <taxon>Camelineae</taxon>
        <taxon>Arabidopsis</taxon>
    </lineage>
</organism>
<dbReference type="Gene3D" id="2.60.40.760">
    <property type="entry name" value="Expansin, cellulose-binding-like domain"/>
    <property type="match status" value="2"/>
</dbReference>
<comment type="similarity">
    <text evidence="3">Belongs to the expansin family.</text>
</comment>
<dbReference type="PROSITE" id="PS50843">
    <property type="entry name" value="EXPANSIN_CBD"/>
    <property type="match status" value="2"/>
</dbReference>
<dbReference type="PRINTS" id="PR00829">
    <property type="entry name" value="LOLP1ALLERGN"/>
</dbReference>
<evidence type="ECO:0000256" key="4">
    <source>
        <dbReference type="SAM" id="SignalP"/>
    </source>
</evidence>
<dbReference type="InterPro" id="IPR036908">
    <property type="entry name" value="RlpA-like_sf"/>
</dbReference>
<dbReference type="InterPro" id="IPR007112">
    <property type="entry name" value="Expansin/allergen_DPBB_dom"/>
</dbReference>
<dbReference type="HOGENOM" id="CLU_027462_7_0_1"/>
<dbReference type="Gene3D" id="2.40.40.10">
    <property type="entry name" value="RlpA-like domain"/>
    <property type="match status" value="2"/>
</dbReference>
<feature type="domain" description="Expansin-like EG45" evidence="5">
    <location>
        <begin position="65"/>
        <end position="173"/>
    </location>
</feature>
<feature type="signal peptide" evidence="4">
    <location>
        <begin position="1"/>
        <end position="29"/>
    </location>
</feature>
<dbReference type="AlphaFoldDB" id="D7LBV5"/>
<accession>D7LBV5</accession>
<sequence>MAILFVERYYMIMNLLCALTCLLLNLTHCFSPKKLNISAATTSDSDWSIAGATWYGSPTGYGSDGGACGYGTAVAQPPFSSMVSAGGASLFKSGKGCGACYQIKCTSKSACSKNPVTIVITDECPGCVTESVHFDLSGTAFGAMAISGKDSQLRNAGVLQILYRKVECNYVGKTVTFQVDKGSNAYYFAALVEYENGDGEIGRVELKQALDSDTWLSMTQLWGAVWKLDVSSPLRAPLSLRVTSLDSGETVVASNVIPAGWQPGGACGYGFAVANPPLYAMVSAGGPSLFNNGKGCGACYQIVCSENPACSGRPITVTITDECPGGPCASEPAHFDLGGKAMGALAKPGQADRLRSAGVLRVNYKRYNYLLKEFFAACLYRGTNIAFGMDPGANPYYIAFVVEYEDGDGDLSYVELQPAGGNFIPMQEMRSAVWKVNSGSALKGPFNIRLTSAESHKVVVAYNVIPANWKPSETYRSIVNFK</sequence>
<evidence type="ECO:0000313" key="7">
    <source>
        <dbReference type="EMBL" id="EFH56415.1"/>
    </source>
</evidence>
<evidence type="ECO:0000259" key="6">
    <source>
        <dbReference type="PROSITE" id="PS50843"/>
    </source>
</evidence>
<proteinExistence type="inferred from homology"/>
<name>D7LBV5_ARALL</name>
<feature type="chain" id="PRO_5003102539" evidence="4">
    <location>
        <begin position="30"/>
        <end position="482"/>
    </location>
</feature>
<keyword evidence="8" id="KW-1185">Reference proteome</keyword>
<dbReference type="STRING" id="81972.D7LBV5"/>
<dbReference type="PANTHER" id="PTHR31692">
    <property type="entry name" value="EXPANSIN-B3"/>
    <property type="match status" value="1"/>
</dbReference>
<dbReference type="PRINTS" id="PR01225">
    <property type="entry name" value="EXPANSNFAMLY"/>
</dbReference>
<dbReference type="InterPro" id="IPR005795">
    <property type="entry name" value="LolPI"/>
</dbReference>
<keyword evidence="2" id="KW-0964">Secreted</keyword>
<dbReference type="GO" id="GO:0009653">
    <property type="term" value="P:anatomical structure morphogenesis"/>
    <property type="evidence" value="ECO:0007669"/>
    <property type="project" value="UniProtKB-ARBA"/>
</dbReference>
<dbReference type="InterPro" id="IPR007118">
    <property type="entry name" value="Expan_Lol_pI"/>
</dbReference>
<dbReference type="SUPFAM" id="SSF50685">
    <property type="entry name" value="Barwin-like endoglucanases"/>
    <property type="match status" value="2"/>
</dbReference>
<dbReference type="GO" id="GO:0005576">
    <property type="term" value="C:extracellular region"/>
    <property type="evidence" value="ECO:0007669"/>
    <property type="project" value="UniProtKB-SubCell"/>
</dbReference>
<dbReference type="SMART" id="SM00837">
    <property type="entry name" value="DPBB_1"/>
    <property type="match status" value="2"/>
</dbReference>
<dbReference type="EMBL" id="GL348716">
    <property type="protein sequence ID" value="EFH56415.1"/>
    <property type="molecule type" value="Genomic_DNA"/>
</dbReference>
<dbReference type="Pfam" id="PF03330">
    <property type="entry name" value="DPBB_1"/>
    <property type="match status" value="2"/>
</dbReference>
<dbReference type="Gramene" id="fgenesh1_pm.C_scaffold_4002225">
    <property type="protein sequence ID" value="fgenesh1_pm.C_scaffold_4002225"/>
    <property type="gene ID" value="fgenesh1_pm.C_scaffold_4002225"/>
</dbReference>
<dbReference type="InterPro" id="IPR036749">
    <property type="entry name" value="Expansin_CBD_sf"/>
</dbReference>
<protein>
    <submittedName>
        <fullName evidence="7">F1E22.6</fullName>
    </submittedName>
</protein>
<gene>
    <name evidence="7" type="ORF">ARALYDRAFT_322168</name>
</gene>
<dbReference type="InterPro" id="IPR009009">
    <property type="entry name" value="RlpA-like_DPBB"/>
</dbReference>
<dbReference type="Pfam" id="PF01357">
    <property type="entry name" value="Expansin_C"/>
    <property type="match status" value="2"/>
</dbReference>
<reference evidence="8" key="1">
    <citation type="journal article" date="2011" name="Nat. Genet.">
        <title>The Arabidopsis lyrata genome sequence and the basis of rapid genome size change.</title>
        <authorList>
            <person name="Hu T.T."/>
            <person name="Pattyn P."/>
            <person name="Bakker E.G."/>
            <person name="Cao J."/>
            <person name="Cheng J.-F."/>
            <person name="Clark R.M."/>
            <person name="Fahlgren N."/>
            <person name="Fawcett J.A."/>
            <person name="Grimwood J."/>
            <person name="Gundlach H."/>
            <person name="Haberer G."/>
            <person name="Hollister J.D."/>
            <person name="Ossowski S."/>
            <person name="Ottilar R.P."/>
            <person name="Salamov A.A."/>
            <person name="Schneeberger K."/>
            <person name="Spannagl M."/>
            <person name="Wang X."/>
            <person name="Yang L."/>
            <person name="Nasrallah M.E."/>
            <person name="Bergelson J."/>
            <person name="Carrington J.C."/>
            <person name="Gaut B.S."/>
            <person name="Schmutz J."/>
            <person name="Mayer K.F.X."/>
            <person name="Van de Peer Y."/>
            <person name="Grigoriev I.V."/>
            <person name="Nordborg M."/>
            <person name="Weigel D."/>
            <person name="Guo Y.-L."/>
        </authorList>
    </citation>
    <scope>NUCLEOTIDE SEQUENCE [LARGE SCALE GENOMIC DNA]</scope>
    <source>
        <strain evidence="8">cv. MN47</strain>
    </source>
</reference>
<feature type="domain" description="Expansin-like EG45" evidence="5">
    <location>
        <begin position="264"/>
        <end position="366"/>
    </location>
</feature>
<dbReference type="InterPro" id="IPR007117">
    <property type="entry name" value="Expansin_CBD"/>
</dbReference>
<comment type="subcellular location">
    <subcellularLocation>
        <location evidence="1">Secreted</location>
    </subcellularLocation>
</comment>
<evidence type="ECO:0000256" key="1">
    <source>
        <dbReference type="ARBA" id="ARBA00004613"/>
    </source>
</evidence>
<evidence type="ECO:0000259" key="5">
    <source>
        <dbReference type="PROSITE" id="PS50842"/>
    </source>
</evidence>
<feature type="domain" description="Expansin-like CBD" evidence="6">
    <location>
        <begin position="396"/>
        <end position="477"/>
    </location>
</feature>
<dbReference type="PROSITE" id="PS50842">
    <property type="entry name" value="EXPANSIN_EG45"/>
    <property type="match status" value="2"/>
</dbReference>
<evidence type="ECO:0000313" key="8">
    <source>
        <dbReference type="Proteomes" id="UP000008694"/>
    </source>
</evidence>